<evidence type="ECO:0000256" key="6">
    <source>
        <dbReference type="ARBA" id="ARBA00023315"/>
    </source>
</evidence>
<dbReference type="Proteomes" id="UP000053989">
    <property type="component" value="Unassembled WGS sequence"/>
</dbReference>
<evidence type="ECO:0000256" key="5">
    <source>
        <dbReference type="ARBA" id="ARBA00023136"/>
    </source>
</evidence>
<dbReference type="STRING" id="1036808.A0A0C3EIC7"/>
<reference evidence="9" key="2">
    <citation type="submission" date="2015-01" db="EMBL/GenBank/DDBJ databases">
        <title>Evolutionary Origins and Diversification of the Mycorrhizal Mutualists.</title>
        <authorList>
            <consortium name="DOE Joint Genome Institute"/>
            <consortium name="Mycorrhizal Genomics Consortium"/>
            <person name="Kohler A."/>
            <person name="Kuo A."/>
            <person name="Nagy L.G."/>
            <person name="Floudas D."/>
            <person name="Copeland A."/>
            <person name="Barry K.W."/>
            <person name="Cichocki N."/>
            <person name="Veneault-Fourrey C."/>
            <person name="LaButti K."/>
            <person name="Lindquist E.A."/>
            <person name="Lipzen A."/>
            <person name="Lundell T."/>
            <person name="Morin E."/>
            <person name="Murat C."/>
            <person name="Riley R."/>
            <person name="Ohm R."/>
            <person name="Sun H."/>
            <person name="Tunlid A."/>
            <person name="Henrissat B."/>
            <person name="Grigoriev I.V."/>
            <person name="Hibbett D.S."/>
            <person name="Martin F."/>
        </authorList>
    </citation>
    <scope>NUCLEOTIDE SEQUENCE [LARGE SCALE GENOMIC DNA]</scope>
    <source>
        <strain evidence="9">Foug A</strain>
    </source>
</reference>
<comment type="subcellular location">
    <subcellularLocation>
        <location evidence="1">Membrane</location>
        <topology evidence="1">Multi-pass membrane protein</topology>
    </subcellularLocation>
</comment>
<dbReference type="InParanoid" id="A0A0C3EIC7"/>
<feature type="transmembrane region" description="Helical" evidence="7">
    <location>
        <begin position="405"/>
        <end position="425"/>
    </location>
</feature>
<dbReference type="GO" id="GO:0016020">
    <property type="term" value="C:membrane"/>
    <property type="evidence" value="ECO:0007669"/>
    <property type="project" value="UniProtKB-SubCell"/>
</dbReference>
<evidence type="ECO:0000256" key="7">
    <source>
        <dbReference type="SAM" id="Phobius"/>
    </source>
</evidence>
<evidence type="ECO:0000256" key="2">
    <source>
        <dbReference type="ARBA" id="ARBA00022679"/>
    </source>
</evidence>
<evidence type="ECO:0000313" key="9">
    <source>
        <dbReference type="Proteomes" id="UP000053989"/>
    </source>
</evidence>
<dbReference type="AlphaFoldDB" id="A0A0C3EIC7"/>
<dbReference type="FunCoup" id="A0A0C3EIC7">
    <property type="interactions" value="162"/>
</dbReference>
<keyword evidence="3 7" id="KW-0812">Transmembrane</keyword>
<feature type="transmembrane region" description="Helical" evidence="7">
    <location>
        <begin position="60"/>
        <end position="82"/>
    </location>
</feature>
<evidence type="ECO:0000256" key="4">
    <source>
        <dbReference type="ARBA" id="ARBA00022989"/>
    </source>
</evidence>
<keyword evidence="9" id="KW-1185">Reference proteome</keyword>
<reference evidence="8 9" key="1">
    <citation type="submission" date="2014-04" db="EMBL/GenBank/DDBJ databases">
        <authorList>
            <consortium name="DOE Joint Genome Institute"/>
            <person name="Kuo A."/>
            <person name="Kohler A."/>
            <person name="Nagy L.G."/>
            <person name="Floudas D."/>
            <person name="Copeland A."/>
            <person name="Barry K.W."/>
            <person name="Cichocki N."/>
            <person name="Veneault-Fourrey C."/>
            <person name="LaButti K."/>
            <person name="Lindquist E.A."/>
            <person name="Lipzen A."/>
            <person name="Lundell T."/>
            <person name="Morin E."/>
            <person name="Murat C."/>
            <person name="Sun H."/>
            <person name="Tunlid A."/>
            <person name="Henrissat B."/>
            <person name="Grigoriev I.V."/>
            <person name="Hibbett D.S."/>
            <person name="Martin F."/>
            <person name="Nordberg H.P."/>
            <person name="Cantor M.N."/>
            <person name="Hua S.X."/>
        </authorList>
    </citation>
    <scope>NUCLEOTIDE SEQUENCE [LARGE SCALE GENOMIC DNA]</scope>
    <source>
        <strain evidence="8 9">Foug A</strain>
    </source>
</reference>
<dbReference type="PANTHER" id="PTHR13906">
    <property type="entry name" value="PORCUPINE"/>
    <property type="match status" value="1"/>
</dbReference>
<evidence type="ECO:0008006" key="10">
    <source>
        <dbReference type="Google" id="ProtNLM"/>
    </source>
</evidence>
<feature type="transmembrane region" description="Helical" evidence="7">
    <location>
        <begin position="210"/>
        <end position="228"/>
    </location>
</feature>
<dbReference type="HOGENOM" id="CLU_011340_5_1_1"/>
<evidence type="ECO:0000256" key="1">
    <source>
        <dbReference type="ARBA" id="ARBA00004141"/>
    </source>
</evidence>
<dbReference type="GO" id="GO:0003841">
    <property type="term" value="F:1-acylglycerol-3-phosphate O-acyltransferase activity"/>
    <property type="evidence" value="ECO:0007669"/>
    <property type="project" value="TreeGrafter"/>
</dbReference>
<dbReference type="EMBL" id="KN822011">
    <property type="protein sequence ID" value="KIM67661.1"/>
    <property type="molecule type" value="Genomic_DNA"/>
</dbReference>
<protein>
    <recommendedName>
        <fullName evidence="10">MBOAT-domain-containing protein</fullName>
    </recommendedName>
</protein>
<dbReference type="GO" id="GO:0047184">
    <property type="term" value="F:1-acylglycerophosphocholine O-acyltransferase activity"/>
    <property type="evidence" value="ECO:0007669"/>
    <property type="project" value="TreeGrafter"/>
</dbReference>
<dbReference type="GO" id="GO:0030258">
    <property type="term" value="P:lipid modification"/>
    <property type="evidence" value="ECO:0007669"/>
    <property type="project" value="TreeGrafter"/>
</dbReference>
<dbReference type="GO" id="GO:0005783">
    <property type="term" value="C:endoplasmic reticulum"/>
    <property type="evidence" value="ECO:0007669"/>
    <property type="project" value="TreeGrafter"/>
</dbReference>
<keyword evidence="4 7" id="KW-1133">Transmembrane helix</keyword>
<keyword evidence="2" id="KW-0808">Transferase</keyword>
<proteinExistence type="predicted"/>
<keyword evidence="5 7" id="KW-0472">Membrane</keyword>
<dbReference type="InterPro" id="IPR004299">
    <property type="entry name" value="MBOAT_fam"/>
</dbReference>
<dbReference type="Pfam" id="PF03062">
    <property type="entry name" value="MBOAT"/>
    <property type="match status" value="1"/>
</dbReference>
<evidence type="ECO:0000313" key="8">
    <source>
        <dbReference type="EMBL" id="KIM67661.1"/>
    </source>
</evidence>
<organism evidence="8 9">
    <name type="scientific">Scleroderma citrinum Foug A</name>
    <dbReference type="NCBI Taxonomy" id="1036808"/>
    <lineage>
        <taxon>Eukaryota</taxon>
        <taxon>Fungi</taxon>
        <taxon>Dikarya</taxon>
        <taxon>Basidiomycota</taxon>
        <taxon>Agaricomycotina</taxon>
        <taxon>Agaricomycetes</taxon>
        <taxon>Agaricomycetidae</taxon>
        <taxon>Boletales</taxon>
        <taxon>Sclerodermatineae</taxon>
        <taxon>Sclerodermataceae</taxon>
        <taxon>Scleroderma</taxon>
    </lineage>
</organism>
<dbReference type="InterPro" id="IPR049941">
    <property type="entry name" value="LPLAT_7/PORCN-like"/>
</dbReference>
<sequence length="510" mass="57650">MDALFAPLASSLGASVDQVKLIFCFLIAYPLGSLFIRIPASQPNFKHIFNVLVSTFFLIPVLRVPFGVVQLLASIFGTYFLAARIKGPNMPWIVFAHIIRAMNETTLETFEITGPQMVMTMKLTTFAWNVFDGRRPVEDLDKWQLQKRVTKYPTLLEFLGFSFYFPGILVGPYIDYASYMFLIDGSLFKTVSGEAKIPSKRAIPNGRKRVAYRKMLSGLLFLGIFVVLDPKFHYGIFRTPWFLTLNLFQRITLFQFCGFVGRCKYYAAWILTEGAIILTGYGFTGYNPSGESLWEGAANVRFLNIEFPPNFKVLLDSWNINTNVWLRECVYKRVTSKGKKPGFKSSMLTSLTSAFWHGIAPGYYLTFVFGAFVTTAARLCRVGFRPLVLPPPGAPTTIAKRVYDILGTVVTILLVNYAAMPFILLDLKDSLDGWRQFGWYGFWMVGSALVFFFAGGSQYLHRLQKQREKSAESMGRIVDEKNEMSRTPGTPLVVPPLENAAAELLLKEHN</sequence>
<dbReference type="GO" id="GO:0046474">
    <property type="term" value="P:glycerophospholipid biosynthetic process"/>
    <property type="evidence" value="ECO:0007669"/>
    <property type="project" value="TreeGrafter"/>
</dbReference>
<dbReference type="PANTHER" id="PTHR13906:SF4">
    <property type="entry name" value="LYSOPHOSPHOLIPID ACYLTRANSFERASE 6"/>
    <property type="match status" value="1"/>
</dbReference>
<dbReference type="OrthoDB" id="286734at2759"/>
<feature type="transmembrane region" description="Helical" evidence="7">
    <location>
        <begin position="363"/>
        <end position="384"/>
    </location>
</feature>
<keyword evidence="6" id="KW-0012">Acyltransferase</keyword>
<feature type="transmembrane region" description="Helical" evidence="7">
    <location>
        <begin position="21"/>
        <end position="40"/>
    </location>
</feature>
<name>A0A0C3EIC7_9AGAM</name>
<accession>A0A0C3EIC7</accession>
<feature type="transmembrane region" description="Helical" evidence="7">
    <location>
        <begin position="266"/>
        <end position="284"/>
    </location>
</feature>
<gene>
    <name evidence="8" type="ORF">SCLCIDRAFT_13849</name>
</gene>
<evidence type="ECO:0000256" key="3">
    <source>
        <dbReference type="ARBA" id="ARBA00022692"/>
    </source>
</evidence>
<feature type="transmembrane region" description="Helical" evidence="7">
    <location>
        <begin position="437"/>
        <end position="460"/>
    </location>
</feature>